<name>A0A4U0XZU0_9PEZI</name>
<comment type="caution">
    <text evidence="2">The sequence shown here is derived from an EMBL/GenBank/DDBJ whole genome shotgun (WGS) entry which is preliminary data.</text>
</comment>
<dbReference type="EMBL" id="NAJQ01000032">
    <property type="protein sequence ID" value="TKA82537.1"/>
    <property type="molecule type" value="Genomic_DNA"/>
</dbReference>
<protein>
    <submittedName>
        <fullName evidence="2">Uncharacterized protein</fullName>
    </submittedName>
</protein>
<dbReference type="AlphaFoldDB" id="A0A4U0XZU0"/>
<dbReference type="Proteomes" id="UP000309340">
    <property type="component" value="Unassembled WGS sequence"/>
</dbReference>
<sequence length="132" mass="14720">MHRNGYDANQYSHHTNTGRDAPATTMANSTNTKTADTAARCKHTFKLITSETTLAQFRCAACKRSNDIMFKCTECRRMMCSVCATEEKTEVEKGEVEQTEEEETEVEKTRAEKTRAEKAKRGKDGAGEGRSG</sequence>
<feature type="region of interest" description="Disordered" evidence="1">
    <location>
        <begin position="87"/>
        <end position="132"/>
    </location>
</feature>
<reference evidence="2 3" key="1">
    <citation type="submission" date="2017-03" db="EMBL/GenBank/DDBJ databases">
        <title>Genomes of endolithic fungi from Antarctica.</title>
        <authorList>
            <person name="Coleine C."/>
            <person name="Masonjones S."/>
            <person name="Stajich J.E."/>
        </authorList>
    </citation>
    <scope>NUCLEOTIDE SEQUENCE [LARGE SCALE GENOMIC DNA]</scope>
    <source>
        <strain evidence="2 3">CCFEE 5184</strain>
    </source>
</reference>
<feature type="region of interest" description="Disordered" evidence="1">
    <location>
        <begin position="1"/>
        <end position="23"/>
    </location>
</feature>
<feature type="compositionally biased region" description="Basic and acidic residues" evidence="1">
    <location>
        <begin position="87"/>
        <end position="96"/>
    </location>
</feature>
<evidence type="ECO:0000313" key="2">
    <source>
        <dbReference type="EMBL" id="TKA82537.1"/>
    </source>
</evidence>
<accession>A0A4U0XZU0</accession>
<gene>
    <name evidence="2" type="ORF">B0A55_02297</name>
</gene>
<feature type="compositionally biased region" description="Basic and acidic residues" evidence="1">
    <location>
        <begin position="106"/>
        <end position="132"/>
    </location>
</feature>
<proteinExistence type="predicted"/>
<organism evidence="2 3">
    <name type="scientific">Friedmanniomyces simplex</name>
    <dbReference type="NCBI Taxonomy" id="329884"/>
    <lineage>
        <taxon>Eukaryota</taxon>
        <taxon>Fungi</taxon>
        <taxon>Dikarya</taxon>
        <taxon>Ascomycota</taxon>
        <taxon>Pezizomycotina</taxon>
        <taxon>Dothideomycetes</taxon>
        <taxon>Dothideomycetidae</taxon>
        <taxon>Mycosphaerellales</taxon>
        <taxon>Teratosphaeriaceae</taxon>
        <taxon>Friedmanniomyces</taxon>
    </lineage>
</organism>
<evidence type="ECO:0000256" key="1">
    <source>
        <dbReference type="SAM" id="MobiDB-lite"/>
    </source>
</evidence>
<keyword evidence="3" id="KW-1185">Reference proteome</keyword>
<evidence type="ECO:0000313" key="3">
    <source>
        <dbReference type="Proteomes" id="UP000309340"/>
    </source>
</evidence>